<protein>
    <submittedName>
        <fullName evidence="2">Uncharacterized protein</fullName>
    </submittedName>
</protein>
<proteinExistence type="predicted"/>
<feature type="region of interest" description="Disordered" evidence="1">
    <location>
        <begin position="1"/>
        <end position="90"/>
    </location>
</feature>
<evidence type="ECO:0000313" key="2">
    <source>
        <dbReference type="EMBL" id="GAA0166076.1"/>
    </source>
</evidence>
<comment type="caution">
    <text evidence="2">The sequence shown here is derived from an EMBL/GenBank/DDBJ whole genome shotgun (WGS) entry which is preliminary data.</text>
</comment>
<reference evidence="2 3" key="1">
    <citation type="submission" date="2024-01" db="EMBL/GenBank/DDBJ databases">
        <title>The complete chloroplast genome sequence of Lithospermum erythrorhizon: insights into the phylogenetic relationship among Boraginaceae species and the maternal lineages of purple gromwells.</title>
        <authorList>
            <person name="Okada T."/>
            <person name="Watanabe K."/>
        </authorList>
    </citation>
    <scope>NUCLEOTIDE SEQUENCE [LARGE SCALE GENOMIC DNA]</scope>
</reference>
<name>A0AAV3QS98_LITER</name>
<sequence>MGKHRRTGDEGGKGSEEDIGRGYDEGGVHQGTLGGRKKVHGRGKEYKRSGKTSLSGVKCLAKGSGGFTGESGLPERDKQELQDNINNRRE</sequence>
<organism evidence="2 3">
    <name type="scientific">Lithospermum erythrorhizon</name>
    <name type="common">Purple gromwell</name>
    <name type="synonym">Lithospermum officinale var. erythrorhizon</name>
    <dbReference type="NCBI Taxonomy" id="34254"/>
    <lineage>
        <taxon>Eukaryota</taxon>
        <taxon>Viridiplantae</taxon>
        <taxon>Streptophyta</taxon>
        <taxon>Embryophyta</taxon>
        <taxon>Tracheophyta</taxon>
        <taxon>Spermatophyta</taxon>
        <taxon>Magnoliopsida</taxon>
        <taxon>eudicotyledons</taxon>
        <taxon>Gunneridae</taxon>
        <taxon>Pentapetalae</taxon>
        <taxon>asterids</taxon>
        <taxon>lamiids</taxon>
        <taxon>Boraginales</taxon>
        <taxon>Boraginaceae</taxon>
        <taxon>Boraginoideae</taxon>
        <taxon>Lithospermeae</taxon>
        <taxon>Lithospermum</taxon>
    </lineage>
</organism>
<feature type="compositionally biased region" description="Basic and acidic residues" evidence="1">
    <location>
        <begin position="73"/>
        <end position="90"/>
    </location>
</feature>
<keyword evidence="3" id="KW-1185">Reference proteome</keyword>
<evidence type="ECO:0000313" key="3">
    <source>
        <dbReference type="Proteomes" id="UP001454036"/>
    </source>
</evidence>
<evidence type="ECO:0000256" key="1">
    <source>
        <dbReference type="SAM" id="MobiDB-lite"/>
    </source>
</evidence>
<dbReference type="AlphaFoldDB" id="A0AAV3QS98"/>
<accession>A0AAV3QS98</accession>
<gene>
    <name evidence="2" type="ORF">LIER_40113</name>
</gene>
<dbReference type="Proteomes" id="UP001454036">
    <property type="component" value="Unassembled WGS sequence"/>
</dbReference>
<dbReference type="EMBL" id="BAABME010022558">
    <property type="protein sequence ID" value="GAA0166076.1"/>
    <property type="molecule type" value="Genomic_DNA"/>
</dbReference>
<feature type="compositionally biased region" description="Basic and acidic residues" evidence="1">
    <location>
        <begin position="7"/>
        <end position="27"/>
    </location>
</feature>